<keyword evidence="2" id="KW-1185">Reference proteome</keyword>
<dbReference type="AlphaFoldDB" id="A0A0M0L906"/>
<name>A0A0M0L906_9BACI</name>
<proteinExistence type="predicted"/>
<evidence type="ECO:0000313" key="2">
    <source>
        <dbReference type="Proteomes" id="UP000037558"/>
    </source>
</evidence>
<dbReference type="OrthoDB" id="2937497at2"/>
<protein>
    <recommendedName>
        <fullName evidence="3">YolD-like protein</fullName>
    </recommendedName>
</protein>
<comment type="caution">
    <text evidence="1">The sequence shown here is derived from an EMBL/GenBank/DDBJ whole genome shotgun (WGS) entry which is preliminary data.</text>
</comment>
<dbReference type="STRING" id="284581.AMD01_05805"/>
<dbReference type="Proteomes" id="UP000037558">
    <property type="component" value="Unassembled WGS sequence"/>
</dbReference>
<dbReference type="EMBL" id="LILC01000007">
    <property type="protein sequence ID" value="KOO47555.1"/>
    <property type="molecule type" value="Genomic_DNA"/>
</dbReference>
<accession>A0A0M0L906</accession>
<dbReference type="PATRIC" id="fig|284581.3.peg.4554"/>
<sequence length="61" mass="7095">MFLKELSRKGLVTVLYDLNGTVHTLKGRVHQLNLRDQVLSLKDDREKVWPIRLSGIKEIHS</sequence>
<evidence type="ECO:0000313" key="1">
    <source>
        <dbReference type="EMBL" id="KOO47555.1"/>
    </source>
</evidence>
<evidence type="ECO:0008006" key="3">
    <source>
        <dbReference type="Google" id="ProtNLM"/>
    </source>
</evidence>
<dbReference type="RefSeq" id="WP_053400460.1">
    <property type="nucleotide sequence ID" value="NZ_LILC01000007.1"/>
</dbReference>
<organism evidence="1 2">
    <name type="scientific">Priestia koreensis</name>
    <dbReference type="NCBI Taxonomy" id="284581"/>
    <lineage>
        <taxon>Bacteria</taxon>
        <taxon>Bacillati</taxon>
        <taxon>Bacillota</taxon>
        <taxon>Bacilli</taxon>
        <taxon>Bacillales</taxon>
        <taxon>Bacillaceae</taxon>
        <taxon>Priestia</taxon>
    </lineage>
</organism>
<reference evidence="2" key="1">
    <citation type="submission" date="2015-08" db="EMBL/GenBank/DDBJ databases">
        <title>Fjat-14210 dsm16467.</title>
        <authorList>
            <person name="Liu B."/>
            <person name="Wang J."/>
            <person name="Zhu Y."/>
            <person name="Liu G."/>
            <person name="Chen Q."/>
            <person name="Chen Z."/>
            <person name="Lan J."/>
            <person name="Che J."/>
            <person name="Ge C."/>
            <person name="Shi H."/>
            <person name="Pan Z."/>
            <person name="Liu X."/>
        </authorList>
    </citation>
    <scope>NUCLEOTIDE SEQUENCE [LARGE SCALE GENOMIC DNA]</scope>
    <source>
        <strain evidence="2">DSM 16467</strain>
    </source>
</reference>
<gene>
    <name evidence="1" type="ORF">AMD01_05805</name>
</gene>